<feature type="transmembrane region" description="Helical" evidence="6">
    <location>
        <begin position="480"/>
        <end position="499"/>
    </location>
</feature>
<dbReference type="KEGG" id="pvv:PVVCY_0700290"/>
<dbReference type="PANTHER" id="PTHR12570">
    <property type="match status" value="1"/>
</dbReference>
<dbReference type="GO" id="GO:0015095">
    <property type="term" value="F:magnesium ion transmembrane transporter activity"/>
    <property type="evidence" value="ECO:0007669"/>
    <property type="project" value="InterPro"/>
</dbReference>
<dbReference type="Proteomes" id="UP000030681">
    <property type="component" value="Unassembled WGS sequence"/>
</dbReference>
<dbReference type="SUPFAM" id="SSF103481">
    <property type="entry name" value="Multidrug resistance efflux transporter EmrE"/>
    <property type="match status" value="1"/>
</dbReference>
<organism evidence="8 10">
    <name type="scientific">Plasmodium vinckei vinckei</name>
    <dbReference type="NCBI Taxonomy" id="54757"/>
    <lineage>
        <taxon>Eukaryota</taxon>
        <taxon>Sar</taxon>
        <taxon>Alveolata</taxon>
        <taxon>Apicomplexa</taxon>
        <taxon>Aconoidasida</taxon>
        <taxon>Haemosporida</taxon>
        <taxon>Plasmodiidae</taxon>
        <taxon>Plasmodium</taxon>
        <taxon>Plasmodium (Vinckeia)</taxon>
    </lineage>
</organism>
<keyword evidence="4 6" id="KW-0472">Membrane</keyword>
<dbReference type="PANTHER" id="PTHR12570:SF65">
    <property type="entry name" value="MAGNESIUM TRANSPORTER NIPA9-RELATED"/>
    <property type="match status" value="1"/>
</dbReference>
<dbReference type="AlphaFoldDB" id="A0A081IB75"/>
<dbReference type="InterPro" id="IPR008521">
    <property type="entry name" value="Mg_trans_NIPA"/>
</dbReference>
<feature type="transmembrane region" description="Helical" evidence="6">
    <location>
        <begin position="71"/>
        <end position="91"/>
    </location>
</feature>
<accession>A0A081IB75</accession>
<reference evidence="9 11" key="2">
    <citation type="submission" date="2019-01" db="EMBL/GenBank/DDBJ databases">
        <authorList>
            <person name="Ramaprasad A."/>
        </authorList>
    </citation>
    <scope>NUCLEOTIDE SEQUENCE [LARGE SCALE GENOMIC DNA]</scope>
</reference>
<keyword evidence="7" id="KW-0732">Signal</keyword>
<sequence length="576" mass="67086">MNVSFIGVALCFIGSFLGALGDKYIHDSYNIDSSKLFATKKKTLWIIGILLTIVVDPVFTIIALYFTSAAVVAPFAGVHILWNLIITNVSLKIQIKLHQYMGTFFLICGITLIITFSEKNVDILNMNDLINIYIQPIVIIYILSVFFIIIILLIICITPLICNIIHKKKKNTNIGAISINKNFNNSIRDIQIYNNKKYIKDYNGISKNYNKNIDRNKNKKLIDVMKNNINDHIEEGTISPSNNENCSSYNHTYNSNNLYNNTFEHSSEYLFPIYSNTISNTKGERSNKNIHKIYNYNYKKNSSNRLSRKEQYSLNRSKKLRLNRLLKKRQRKCNSGNTKRSRSQKYKMLNNKKKQTNSEKINSKNDKNERYMYHTKCKNNGTSQSKTDFTTMQTYRHTIKSYKKSEEICYEYAHTPFLSFYSSQRSILDYDKKNNKTHSVYYRICCCTLCGMSGGLVNIFSEHIITIFSREKFYIFQHSFTYLITILTLFCLCNQLIFLNVSLSKFTVTSVIPLIMSNIVFFNSLTTIIMQINESRMDINSVLFFSLGVFLVIIGIVYLQYNINQVILKYFKEKRK</sequence>
<feature type="chain" id="PRO_5035985211" evidence="7">
    <location>
        <begin position="22"/>
        <end position="576"/>
    </location>
</feature>
<feature type="transmembrane region" description="Helical" evidence="6">
    <location>
        <begin position="511"/>
        <end position="530"/>
    </location>
</feature>
<comment type="subcellular location">
    <subcellularLocation>
        <location evidence="1">Membrane</location>
        <topology evidence="1">Multi-pass membrane protein</topology>
    </subcellularLocation>
</comment>
<reference evidence="8 10" key="1">
    <citation type="submission" date="2013-02" db="EMBL/GenBank/DDBJ databases">
        <title>The Genome Sequence of Plasmodium vinckei vinckei.</title>
        <authorList>
            <consortium name="The Broad Institute Genome Sequencing Platform"/>
            <consortium name="The Broad Institute Genome Sequencing Center for Infectious Disease"/>
            <person name="Neafsey D."/>
            <person name="Cheeseman I."/>
            <person name="Volkman S."/>
            <person name="Adams J."/>
            <person name="Walker B."/>
            <person name="Young S.K."/>
            <person name="Zeng Q."/>
            <person name="Gargeya S."/>
            <person name="Fitzgerald M."/>
            <person name="Haas B."/>
            <person name="Abouelleil A."/>
            <person name="Alvarado L."/>
            <person name="Arachchi H.M."/>
            <person name="Berlin A.M."/>
            <person name="Chapman S.B."/>
            <person name="Dewar J."/>
            <person name="Goldberg J."/>
            <person name="Griggs A."/>
            <person name="Gujja S."/>
            <person name="Hansen M."/>
            <person name="Howarth C."/>
            <person name="Imamovic A."/>
            <person name="Larimer J."/>
            <person name="McCowan C."/>
            <person name="Murphy C."/>
            <person name="Neiman D."/>
            <person name="Pearson M."/>
            <person name="Priest M."/>
            <person name="Roberts A."/>
            <person name="Saif S."/>
            <person name="Shea T."/>
            <person name="Sisk P."/>
            <person name="Sykes S."/>
            <person name="Wortman J."/>
            <person name="Nusbaum C."/>
            <person name="Birren B."/>
        </authorList>
    </citation>
    <scope>NUCLEOTIDE SEQUENCE [LARGE SCALE GENOMIC DNA]</scope>
    <source>
        <strain evidence="10">vinckei</strain>
        <strain evidence="8">Vinckei</strain>
    </source>
</reference>
<dbReference type="GeneID" id="19962585"/>
<feature type="transmembrane region" description="Helical" evidence="6">
    <location>
        <begin position="542"/>
        <end position="561"/>
    </location>
</feature>
<evidence type="ECO:0000256" key="3">
    <source>
        <dbReference type="ARBA" id="ARBA00022989"/>
    </source>
</evidence>
<evidence type="ECO:0000313" key="9">
    <source>
        <dbReference type="EMBL" id="VEV55653.1"/>
    </source>
</evidence>
<dbReference type="EMBL" id="KL446954">
    <property type="protein sequence ID" value="KEG00933.1"/>
    <property type="molecule type" value="Genomic_DNA"/>
</dbReference>
<feature type="transmembrane region" description="Helical" evidence="6">
    <location>
        <begin position="97"/>
        <end position="117"/>
    </location>
</feature>
<protein>
    <submittedName>
        <fullName evidence="9">Magnesium transporter, putative</fullName>
    </submittedName>
</protein>
<evidence type="ECO:0000256" key="4">
    <source>
        <dbReference type="ARBA" id="ARBA00023136"/>
    </source>
</evidence>
<name>A0A081IB75_PLAVN</name>
<evidence type="ECO:0000256" key="2">
    <source>
        <dbReference type="ARBA" id="ARBA00022692"/>
    </source>
</evidence>
<evidence type="ECO:0000256" key="7">
    <source>
        <dbReference type="SAM" id="SignalP"/>
    </source>
</evidence>
<dbReference type="VEuPathDB" id="PlasmoDB:PVVCY_0700290"/>
<dbReference type="OrthoDB" id="165382at2759"/>
<feature type="transmembrane region" description="Helical" evidence="6">
    <location>
        <begin position="138"/>
        <end position="161"/>
    </location>
</feature>
<dbReference type="EMBL" id="LR215063">
    <property type="protein sequence ID" value="VEV55653.1"/>
    <property type="molecule type" value="Genomic_DNA"/>
</dbReference>
<evidence type="ECO:0000313" key="8">
    <source>
        <dbReference type="EMBL" id="KEG00933.1"/>
    </source>
</evidence>
<evidence type="ECO:0000256" key="6">
    <source>
        <dbReference type="SAM" id="Phobius"/>
    </source>
</evidence>
<feature type="transmembrane region" description="Helical" evidence="6">
    <location>
        <begin position="440"/>
        <end position="460"/>
    </location>
</feature>
<evidence type="ECO:0000256" key="1">
    <source>
        <dbReference type="ARBA" id="ARBA00004141"/>
    </source>
</evidence>
<keyword evidence="2 6" id="KW-0812">Transmembrane</keyword>
<dbReference type="Pfam" id="PF05653">
    <property type="entry name" value="Mg_trans_NIPA"/>
    <property type="match status" value="1"/>
</dbReference>
<dbReference type="Proteomes" id="UP000290582">
    <property type="component" value="Chromosome PVVCY_07"/>
</dbReference>
<keyword evidence="3 6" id="KW-1133">Transmembrane helix</keyword>
<feature type="region of interest" description="Disordered" evidence="5">
    <location>
        <begin position="349"/>
        <end position="369"/>
    </location>
</feature>
<dbReference type="InterPro" id="IPR037185">
    <property type="entry name" value="EmrE-like"/>
</dbReference>
<evidence type="ECO:0000256" key="5">
    <source>
        <dbReference type="SAM" id="MobiDB-lite"/>
    </source>
</evidence>
<proteinExistence type="predicted"/>
<dbReference type="RefSeq" id="XP_008626242.1">
    <property type="nucleotide sequence ID" value="XM_008628020.1"/>
</dbReference>
<gene>
    <name evidence="9" type="ORF">PVVCY_0700290</name>
    <name evidence="8" type="ORF">YYE_04379</name>
</gene>
<evidence type="ECO:0000313" key="11">
    <source>
        <dbReference type="Proteomes" id="UP000290582"/>
    </source>
</evidence>
<evidence type="ECO:0000313" key="10">
    <source>
        <dbReference type="Proteomes" id="UP000030681"/>
    </source>
</evidence>
<dbReference type="GO" id="GO:0016020">
    <property type="term" value="C:membrane"/>
    <property type="evidence" value="ECO:0007669"/>
    <property type="project" value="UniProtKB-SubCell"/>
</dbReference>
<feature type="signal peptide" evidence="7">
    <location>
        <begin position="1"/>
        <end position="21"/>
    </location>
</feature>
<feature type="transmembrane region" description="Helical" evidence="6">
    <location>
        <begin position="45"/>
        <end position="66"/>
    </location>
</feature>